<organism evidence="1">
    <name type="scientific">Petromyces alliaceus</name>
    <name type="common">Aspergillus alliaceus</name>
    <dbReference type="NCBI Taxonomy" id="209559"/>
    <lineage>
        <taxon>Eukaryota</taxon>
        <taxon>Fungi</taxon>
        <taxon>Dikarya</taxon>
        <taxon>Ascomycota</taxon>
        <taxon>Pezizomycotina</taxon>
        <taxon>Eurotiomycetes</taxon>
        <taxon>Eurotiomycetidae</taxon>
        <taxon>Eurotiales</taxon>
        <taxon>Aspergillaceae</taxon>
        <taxon>Aspergillus</taxon>
        <taxon>Aspergillus subgen. Circumdati</taxon>
    </lineage>
</organism>
<name>A0A5N7C847_PETAA</name>
<dbReference type="OrthoDB" id="9974981at2759"/>
<dbReference type="Gene3D" id="3.40.50.720">
    <property type="entry name" value="NAD(P)-binding Rossmann-like Domain"/>
    <property type="match status" value="1"/>
</dbReference>
<reference evidence="1" key="1">
    <citation type="submission" date="2019-04" db="EMBL/GenBank/DDBJ databases">
        <title>Friends and foes A comparative genomics studyof 23 Aspergillus species from section Flavi.</title>
        <authorList>
            <consortium name="DOE Joint Genome Institute"/>
            <person name="Kjaerbolling I."/>
            <person name="Vesth T."/>
            <person name="Frisvad J.C."/>
            <person name="Nybo J.L."/>
            <person name="Theobald S."/>
            <person name="Kildgaard S."/>
            <person name="Isbrandt T."/>
            <person name="Kuo A."/>
            <person name="Sato A."/>
            <person name="Lyhne E.K."/>
            <person name="Kogle M.E."/>
            <person name="Wiebenga A."/>
            <person name="Kun R.S."/>
            <person name="Lubbers R.J."/>
            <person name="Makela M.R."/>
            <person name="Barry K."/>
            <person name="Chovatia M."/>
            <person name="Clum A."/>
            <person name="Daum C."/>
            <person name="Haridas S."/>
            <person name="He G."/>
            <person name="LaButti K."/>
            <person name="Lipzen A."/>
            <person name="Mondo S."/>
            <person name="Riley R."/>
            <person name="Salamov A."/>
            <person name="Simmons B.A."/>
            <person name="Magnuson J.K."/>
            <person name="Henrissat B."/>
            <person name="Mortensen U.H."/>
            <person name="Larsen T.O."/>
            <person name="Devries R.P."/>
            <person name="Grigoriev I.V."/>
            <person name="Machida M."/>
            <person name="Baker S.E."/>
            <person name="Andersen M.R."/>
        </authorList>
    </citation>
    <scope>NUCLEOTIDE SEQUENCE [LARGE SCALE GENOMIC DNA]</scope>
    <source>
        <strain evidence="1">IBT 14317</strain>
    </source>
</reference>
<accession>A0A5N7C847</accession>
<sequence>MPLPRVALAGATQILNMPILGVFLSVKYSIIALSAIGGISSKLRPLPDLTIREVDFSSGLSLTSAIQGMEVAISCLAASARDSQNPLVAAWNAACEAVRHHGDRHGHVKSSGCTIRGLFA</sequence>
<evidence type="ECO:0000313" key="1">
    <source>
        <dbReference type="EMBL" id="KAE8390310.1"/>
    </source>
</evidence>
<dbReference type="Proteomes" id="UP000326877">
    <property type="component" value="Unassembled WGS sequence"/>
</dbReference>
<protein>
    <submittedName>
        <fullName evidence="1">Uncharacterized protein</fullName>
    </submittedName>
</protein>
<dbReference type="AlphaFoldDB" id="A0A5N7C847"/>
<proteinExistence type="predicted"/>
<dbReference type="EMBL" id="ML735256">
    <property type="protein sequence ID" value="KAE8390310.1"/>
    <property type="molecule type" value="Genomic_DNA"/>
</dbReference>
<gene>
    <name evidence="1" type="ORF">BDV23DRAFT_183603</name>
</gene>